<comment type="caution">
    <text evidence="2">The sequence shown here is derived from an EMBL/GenBank/DDBJ whole genome shotgun (WGS) entry which is preliminary data.</text>
</comment>
<proteinExistence type="predicted"/>
<evidence type="ECO:0000259" key="1">
    <source>
        <dbReference type="Pfam" id="PF23560"/>
    </source>
</evidence>
<reference evidence="2 3" key="1">
    <citation type="submission" date="2024-11" db="EMBL/GenBank/DDBJ databases">
        <title>Chromosome-level genome assembly of the freshwater bivalve Anodonta woodiana.</title>
        <authorList>
            <person name="Chen X."/>
        </authorList>
    </citation>
    <scope>NUCLEOTIDE SEQUENCE [LARGE SCALE GENOMIC DNA]</scope>
    <source>
        <strain evidence="2">MN2024</strain>
        <tissue evidence="2">Gills</tissue>
    </source>
</reference>
<protein>
    <recommendedName>
        <fullName evidence="1">Hemicentin/VWA7 galactose-binding domain-containing protein</fullName>
    </recommendedName>
</protein>
<dbReference type="Pfam" id="PF23560">
    <property type="entry name" value="GBD_Hemicentin"/>
    <property type="match status" value="1"/>
</dbReference>
<dbReference type="AlphaFoldDB" id="A0ABD3TJP5"/>
<dbReference type="PANTHER" id="PTHR14905">
    <property type="entry name" value="NG37"/>
    <property type="match status" value="1"/>
</dbReference>
<gene>
    <name evidence="2" type="ORF">ACJMK2_022641</name>
</gene>
<evidence type="ECO:0000313" key="3">
    <source>
        <dbReference type="Proteomes" id="UP001634394"/>
    </source>
</evidence>
<sequence>MNRRYHFLAGIGAGLERRERRDGGTDLFHSIAGLSGGTVVGTDKGDVGSAVDLISAGLSGSQVYLKKVHADSSILSHITFDADATLRSLTIQVQCDTARPQFGIKDPTGKLVTAGDPNVNITVDSAFLRVLTIGKPTVGRWELKLLGSQLYDVTVQGVSSVDFISSFKDKDGIDLPGSPFAGQPSFVSMETVGGDSVSSWTSLITMSPSNGTVLQRISLDSPIGRRHNMYKVNLTFPYQVIHVLQENER</sequence>
<accession>A0ABD3TJP5</accession>
<name>A0ABD3TJP5_SINWO</name>
<dbReference type="EMBL" id="JBJQND010000018">
    <property type="protein sequence ID" value="KAL3837274.1"/>
    <property type="molecule type" value="Genomic_DNA"/>
</dbReference>
<keyword evidence="3" id="KW-1185">Reference proteome</keyword>
<dbReference type="InterPro" id="IPR056475">
    <property type="entry name" value="GBD_Hemicentin/VWA7"/>
</dbReference>
<dbReference type="PANTHER" id="PTHR14905:SF7">
    <property type="entry name" value="VON WILLEBRAND FACTOR A DOMAIN-CONTAINING PROTEIN 7"/>
    <property type="match status" value="1"/>
</dbReference>
<evidence type="ECO:0000313" key="2">
    <source>
        <dbReference type="EMBL" id="KAL3837274.1"/>
    </source>
</evidence>
<feature type="domain" description="Hemicentin/VWA7 galactose-binding" evidence="1">
    <location>
        <begin position="76"/>
        <end position="160"/>
    </location>
</feature>
<organism evidence="2 3">
    <name type="scientific">Sinanodonta woodiana</name>
    <name type="common">Chinese pond mussel</name>
    <name type="synonym">Anodonta woodiana</name>
    <dbReference type="NCBI Taxonomy" id="1069815"/>
    <lineage>
        <taxon>Eukaryota</taxon>
        <taxon>Metazoa</taxon>
        <taxon>Spiralia</taxon>
        <taxon>Lophotrochozoa</taxon>
        <taxon>Mollusca</taxon>
        <taxon>Bivalvia</taxon>
        <taxon>Autobranchia</taxon>
        <taxon>Heteroconchia</taxon>
        <taxon>Palaeoheterodonta</taxon>
        <taxon>Unionida</taxon>
        <taxon>Unionoidea</taxon>
        <taxon>Unionidae</taxon>
        <taxon>Unioninae</taxon>
        <taxon>Sinanodonta</taxon>
    </lineage>
</organism>
<dbReference type="InterPro" id="IPR052577">
    <property type="entry name" value="VWA7"/>
</dbReference>
<dbReference type="Proteomes" id="UP001634394">
    <property type="component" value="Unassembled WGS sequence"/>
</dbReference>